<comment type="function">
    <text evidence="4">Involved in the system for phosphate transport across the cytoplasmic membrane.</text>
</comment>
<keyword evidence="7" id="KW-1185">Reference proteome</keyword>
<dbReference type="Gene3D" id="3.40.190.10">
    <property type="entry name" value="Periplasmic binding protein-like II"/>
    <property type="match status" value="2"/>
</dbReference>
<dbReference type="CDD" id="cd13654">
    <property type="entry name" value="PBP2_phosphate_like_2"/>
    <property type="match status" value="1"/>
</dbReference>
<dbReference type="InterPro" id="IPR050811">
    <property type="entry name" value="Phosphate_ABC_transporter"/>
</dbReference>
<dbReference type="Proteomes" id="UP001232992">
    <property type="component" value="Unassembled WGS sequence"/>
</dbReference>
<dbReference type="Pfam" id="PF12849">
    <property type="entry name" value="PBP_like_2"/>
    <property type="match status" value="1"/>
</dbReference>
<dbReference type="InterPro" id="IPR024370">
    <property type="entry name" value="PBP_domain"/>
</dbReference>
<protein>
    <recommendedName>
        <fullName evidence="4">Phosphate-binding protein</fullName>
    </recommendedName>
</protein>
<feature type="signal peptide" evidence="4">
    <location>
        <begin position="1"/>
        <end position="18"/>
    </location>
</feature>
<comment type="caution">
    <text evidence="6">The sequence shown here is derived from an EMBL/GenBank/DDBJ whole genome shotgun (WGS) entry which is preliminary data.</text>
</comment>
<gene>
    <name evidence="6" type="ORF">PMH09_06410</name>
</gene>
<keyword evidence="2 4" id="KW-0813">Transport</keyword>
<reference evidence="6 7" key="1">
    <citation type="submission" date="2023-01" db="EMBL/GenBank/DDBJ databases">
        <title>Novel diversity within Roseofilum (Cyanobacteria; Desertifilaceae) from marine benthic mats with descriptions of four novel species.</title>
        <authorList>
            <person name="Wang Y."/>
            <person name="Berthold D.E."/>
            <person name="Hu J."/>
            <person name="Lefler F.W."/>
            <person name="Laughinghouse H.D. IV."/>
        </authorList>
    </citation>
    <scope>NUCLEOTIDE SEQUENCE [LARGE SCALE GENOMIC DNA]</scope>
    <source>
        <strain evidence="6 7">BLCC-M143</strain>
    </source>
</reference>
<name>A0ABT7BUP9_9CYAN</name>
<dbReference type="EMBL" id="JAQOSQ010000004">
    <property type="protein sequence ID" value="MDJ1182825.1"/>
    <property type="molecule type" value="Genomic_DNA"/>
</dbReference>
<evidence type="ECO:0000259" key="5">
    <source>
        <dbReference type="Pfam" id="PF12849"/>
    </source>
</evidence>
<organism evidence="6 7">
    <name type="scientific">Roseofilum casamattae BLCC-M143</name>
    <dbReference type="NCBI Taxonomy" id="3022442"/>
    <lineage>
        <taxon>Bacteria</taxon>
        <taxon>Bacillati</taxon>
        <taxon>Cyanobacteriota</taxon>
        <taxon>Cyanophyceae</taxon>
        <taxon>Desertifilales</taxon>
        <taxon>Desertifilaceae</taxon>
        <taxon>Roseofilum</taxon>
        <taxon>Roseofilum casamattae</taxon>
    </lineage>
</organism>
<feature type="chain" id="PRO_5044973127" description="Phosphate-binding protein" evidence="4">
    <location>
        <begin position="19"/>
        <end position="322"/>
    </location>
</feature>
<dbReference type="PANTHER" id="PTHR30570">
    <property type="entry name" value="PERIPLASMIC PHOSPHATE BINDING COMPONENT OF PHOSPHATE ABC TRANSPORTER"/>
    <property type="match status" value="1"/>
</dbReference>
<proteinExistence type="inferred from homology"/>
<evidence type="ECO:0000256" key="1">
    <source>
        <dbReference type="ARBA" id="ARBA00008725"/>
    </source>
</evidence>
<sequence length="322" mass="34779">MKSLRKPLALASIFAVVAATVTLSGSAVKSQSRATVKIDGSSTVFPITEAVAEDFQKANNTRVTVGVSGTGGGFKKFCSNNAAVRTHISNASRPIKKTEQEACKAAGVEYIELPVAYDAITIVVSKKNTKVNDATVAELKKMWEKAGQTNGITKWSQVRSGWPDSPFKLYSPGLDSGTYDYFKEAILGKKNDIRNDFSGSEDDNVLVRGIQNNPNAIGYFGLAYYQANKDKLKALKINGVAPSPTTVNNGSYTPLSRPIYIYVNKAEAKKPEVKAFVDFYLKNAPGLVSEVGYVPLPSADYSKAQTRFQNGQTGRIPLRAGL</sequence>
<evidence type="ECO:0000256" key="4">
    <source>
        <dbReference type="RuleBase" id="RU367119"/>
    </source>
</evidence>
<dbReference type="NCBIfam" id="TIGR02136">
    <property type="entry name" value="ptsS_2"/>
    <property type="match status" value="1"/>
</dbReference>
<comment type="similarity">
    <text evidence="1 4">Belongs to the PstS family.</text>
</comment>
<dbReference type="PANTHER" id="PTHR30570:SF1">
    <property type="entry name" value="PHOSPHATE-BINDING PROTEIN PSTS"/>
    <property type="match status" value="1"/>
</dbReference>
<dbReference type="RefSeq" id="WP_283757477.1">
    <property type="nucleotide sequence ID" value="NZ_JAQOSQ010000004.1"/>
</dbReference>
<feature type="domain" description="PBP" evidence="5">
    <location>
        <begin position="29"/>
        <end position="282"/>
    </location>
</feature>
<dbReference type="InterPro" id="IPR011862">
    <property type="entry name" value="Phos-bd"/>
</dbReference>
<dbReference type="SUPFAM" id="SSF53850">
    <property type="entry name" value="Periplasmic binding protein-like II"/>
    <property type="match status" value="1"/>
</dbReference>
<accession>A0ABT7BUP9</accession>
<evidence type="ECO:0000256" key="2">
    <source>
        <dbReference type="ARBA" id="ARBA00022448"/>
    </source>
</evidence>
<evidence type="ECO:0000313" key="7">
    <source>
        <dbReference type="Proteomes" id="UP001232992"/>
    </source>
</evidence>
<keyword evidence="3 4" id="KW-0732">Signal</keyword>
<evidence type="ECO:0000313" key="6">
    <source>
        <dbReference type="EMBL" id="MDJ1182825.1"/>
    </source>
</evidence>
<evidence type="ECO:0000256" key="3">
    <source>
        <dbReference type="ARBA" id="ARBA00022729"/>
    </source>
</evidence>
<keyword evidence="4" id="KW-0592">Phosphate transport</keyword>